<dbReference type="InterPro" id="IPR045028">
    <property type="entry name" value="DinG/Rad3-like"/>
</dbReference>
<evidence type="ECO:0000313" key="19">
    <source>
        <dbReference type="Proteomes" id="UP000220251"/>
    </source>
</evidence>
<gene>
    <name evidence="18" type="ORF">ELAC_1525</name>
</gene>
<dbReference type="InterPro" id="IPR027417">
    <property type="entry name" value="P-loop_NTPase"/>
</dbReference>
<evidence type="ECO:0000256" key="10">
    <source>
        <dbReference type="ARBA" id="ARBA00023014"/>
    </source>
</evidence>
<dbReference type="Pfam" id="PF00270">
    <property type="entry name" value="DEAD"/>
    <property type="match status" value="1"/>
</dbReference>
<dbReference type="PANTHER" id="PTHR11472:SF34">
    <property type="entry name" value="REGULATOR OF TELOMERE ELONGATION HELICASE 1"/>
    <property type="match status" value="1"/>
</dbReference>
<dbReference type="EMBL" id="CWGJ01000025">
    <property type="protein sequence ID" value="CRX38853.1"/>
    <property type="molecule type" value="Genomic_DNA"/>
</dbReference>
<dbReference type="InterPro" id="IPR006555">
    <property type="entry name" value="ATP-dep_Helicase_C"/>
</dbReference>
<dbReference type="EC" id="5.6.2.3" evidence="15"/>
<dbReference type="PANTHER" id="PTHR11472">
    <property type="entry name" value="DNA REPAIR DEAD HELICASE RAD3/XP-D SUBFAMILY MEMBER"/>
    <property type="match status" value="1"/>
</dbReference>
<evidence type="ECO:0000256" key="11">
    <source>
        <dbReference type="ARBA" id="ARBA00023125"/>
    </source>
</evidence>
<evidence type="ECO:0000256" key="13">
    <source>
        <dbReference type="ARBA" id="ARBA00023235"/>
    </source>
</evidence>
<comment type="cofactor">
    <cofactor evidence="1">
        <name>[4Fe-4S] cluster</name>
        <dbReference type="ChEBI" id="CHEBI:49883"/>
    </cofactor>
</comment>
<dbReference type="Pfam" id="PF13307">
    <property type="entry name" value="Helicase_C_2"/>
    <property type="match status" value="1"/>
</dbReference>
<evidence type="ECO:0000256" key="9">
    <source>
        <dbReference type="ARBA" id="ARBA00023004"/>
    </source>
</evidence>
<dbReference type="InterPro" id="IPR010614">
    <property type="entry name" value="RAD3-like_helicase_DEAD"/>
</dbReference>
<evidence type="ECO:0000259" key="17">
    <source>
        <dbReference type="PROSITE" id="PS51193"/>
    </source>
</evidence>
<dbReference type="SMART" id="SM00487">
    <property type="entry name" value="DEXDc"/>
    <property type="match status" value="1"/>
</dbReference>
<reference evidence="19" key="1">
    <citation type="submission" date="2015-06" db="EMBL/GenBank/DDBJ databases">
        <authorList>
            <person name="Bertelli C."/>
        </authorList>
    </citation>
    <scope>NUCLEOTIDE SEQUENCE [LARGE SCALE GENOMIC DNA]</scope>
    <source>
        <strain evidence="19">CRIB-30</strain>
    </source>
</reference>
<keyword evidence="19" id="KW-1185">Reference proteome</keyword>
<evidence type="ECO:0000256" key="4">
    <source>
        <dbReference type="ARBA" id="ARBA00022741"/>
    </source>
</evidence>
<dbReference type="SUPFAM" id="SSF52540">
    <property type="entry name" value="P-loop containing nucleoside triphosphate hydrolases"/>
    <property type="match status" value="2"/>
</dbReference>
<dbReference type="Gene3D" id="3.40.50.300">
    <property type="entry name" value="P-loop containing nucleotide triphosphate hydrolases"/>
    <property type="match status" value="2"/>
</dbReference>
<dbReference type="GO" id="GO:0046872">
    <property type="term" value="F:metal ion binding"/>
    <property type="evidence" value="ECO:0007669"/>
    <property type="project" value="UniProtKB-KW"/>
</dbReference>
<keyword evidence="10" id="KW-0411">Iron-sulfur</keyword>
<dbReference type="PROSITE" id="PS51193">
    <property type="entry name" value="HELICASE_ATP_BIND_2"/>
    <property type="match status" value="1"/>
</dbReference>
<keyword evidence="11" id="KW-0238">DNA-binding</keyword>
<evidence type="ECO:0000256" key="7">
    <source>
        <dbReference type="ARBA" id="ARBA00022806"/>
    </source>
</evidence>
<keyword evidence="2" id="KW-0004">4Fe-4S</keyword>
<evidence type="ECO:0000256" key="8">
    <source>
        <dbReference type="ARBA" id="ARBA00022840"/>
    </source>
</evidence>
<keyword evidence="13" id="KW-0413">Isomerase</keyword>
<evidence type="ECO:0000256" key="1">
    <source>
        <dbReference type="ARBA" id="ARBA00001966"/>
    </source>
</evidence>
<evidence type="ECO:0000256" key="15">
    <source>
        <dbReference type="ARBA" id="ARBA00044969"/>
    </source>
</evidence>
<keyword evidence="12" id="KW-0234">DNA repair</keyword>
<dbReference type="GO" id="GO:0016818">
    <property type="term" value="F:hydrolase activity, acting on acid anhydrides, in phosphorus-containing anhydrides"/>
    <property type="evidence" value="ECO:0007669"/>
    <property type="project" value="InterPro"/>
</dbReference>
<dbReference type="OrthoDB" id="9803913at2"/>
<dbReference type="GO" id="GO:0051539">
    <property type="term" value="F:4 iron, 4 sulfur cluster binding"/>
    <property type="evidence" value="ECO:0007669"/>
    <property type="project" value="UniProtKB-KW"/>
</dbReference>
<name>A0A0H5DRL7_9BACT</name>
<dbReference type="InterPro" id="IPR014013">
    <property type="entry name" value="Helic_SF1/SF2_ATP-bd_DinG/Rad3"/>
</dbReference>
<evidence type="ECO:0000256" key="6">
    <source>
        <dbReference type="ARBA" id="ARBA00022801"/>
    </source>
</evidence>
<dbReference type="SMART" id="SM00488">
    <property type="entry name" value="DEXDc2"/>
    <property type="match status" value="1"/>
</dbReference>
<keyword evidence="8" id="KW-0067">ATP-binding</keyword>
<dbReference type="SMART" id="SM00491">
    <property type="entry name" value="HELICc2"/>
    <property type="match status" value="1"/>
</dbReference>
<dbReference type="GO" id="GO:0005524">
    <property type="term" value="F:ATP binding"/>
    <property type="evidence" value="ECO:0007669"/>
    <property type="project" value="UniProtKB-KW"/>
</dbReference>
<evidence type="ECO:0000313" key="18">
    <source>
        <dbReference type="EMBL" id="CRX38853.1"/>
    </source>
</evidence>
<dbReference type="GO" id="GO:0043139">
    <property type="term" value="F:5'-3' DNA helicase activity"/>
    <property type="evidence" value="ECO:0007669"/>
    <property type="project" value="UniProtKB-EC"/>
</dbReference>
<accession>A0A0H5DRL7</accession>
<dbReference type="InterPro" id="IPR014001">
    <property type="entry name" value="Helicase_ATP-bd"/>
</dbReference>
<keyword evidence="6" id="KW-0378">Hydrolase</keyword>
<dbReference type="Proteomes" id="UP000220251">
    <property type="component" value="Unassembled WGS sequence"/>
</dbReference>
<evidence type="ECO:0000256" key="3">
    <source>
        <dbReference type="ARBA" id="ARBA00022723"/>
    </source>
</evidence>
<dbReference type="GO" id="GO:0006281">
    <property type="term" value="P:DNA repair"/>
    <property type="evidence" value="ECO:0007669"/>
    <property type="project" value="UniProtKB-KW"/>
</dbReference>
<feature type="domain" description="Helicase ATP-binding" evidence="17">
    <location>
        <begin position="25"/>
        <end position="307"/>
    </location>
</feature>
<dbReference type="AlphaFoldDB" id="A0A0H5DRL7"/>
<keyword evidence="3" id="KW-0479">Metal-binding</keyword>
<evidence type="ECO:0000256" key="5">
    <source>
        <dbReference type="ARBA" id="ARBA00022763"/>
    </source>
</evidence>
<evidence type="ECO:0000256" key="2">
    <source>
        <dbReference type="ARBA" id="ARBA00022485"/>
    </source>
</evidence>
<comment type="similarity">
    <text evidence="14">Belongs to the helicase family. DinG subfamily.</text>
</comment>
<dbReference type="Pfam" id="PF06733">
    <property type="entry name" value="DEAD_2"/>
    <property type="match status" value="1"/>
</dbReference>
<evidence type="ECO:0000256" key="16">
    <source>
        <dbReference type="ARBA" id="ARBA00048954"/>
    </source>
</evidence>
<keyword evidence="7 18" id="KW-0347">Helicase</keyword>
<dbReference type="GO" id="GO:0003677">
    <property type="term" value="F:DNA binding"/>
    <property type="evidence" value="ECO:0007669"/>
    <property type="project" value="UniProtKB-KW"/>
</dbReference>
<evidence type="ECO:0000256" key="14">
    <source>
        <dbReference type="ARBA" id="ARBA00038058"/>
    </source>
</evidence>
<proteinExistence type="inferred from homology"/>
<evidence type="ECO:0000256" key="12">
    <source>
        <dbReference type="ARBA" id="ARBA00023204"/>
    </source>
</evidence>
<keyword evidence="9" id="KW-0408">Iron</keyword>
<sequence length="735" mass="82702">MPSIREANNILFEEEMLELLGSEGPFSVAYKNFEAREEQKQMLLDVTKAFNEARIALVEAGTGTGKSLAYLLPAILWAIKTGERVLIATKTINLQEQLFIKDIPLIKRALDIDFKAVLVKGMGNYLCLRRLKESMEELLLFPDDTGKDLVRIEAWSHSTLDGTKKDLPLYPSPDLWEKVSAERDACSKDKCPNYKDCFFYKARKEAMDAKILIANHSLFLSDLAFREKNGSGLLPDYTRVILDEAHHLEDVALEHMAENTSFSTLIKTMGKLHVEKGGVKGGKYPQLGERLRSLTRTPEIETLLKKIDIALPEAKNRLIRSAADAFDQLSDWLELQNKQQKGDAEGESKLRLLKHHLMGPDWKKGPEPAFRLFLESAKGYLAESQSTLSGVSCLTDERVRECTDGLVLDITSLIKRLTAAYETADGFIAESFAASEVRWVDAPFRKGIETMRIYRASLDIKERLEAVLFKAFPTVVLCSATLAANGGFQFLKGRLGIPTGKEPAKSPIESIYPSSFDFPRQALFLVPKDMPTPLEAGFLEKSSQFILKAVRSQPGGVFILSTSFAYLNKAYQRLKTALEKERYTVLKQGQLSKGELIRSFISSKRAVLFATDSFWEGVDIPDGILKLVVIAKLPFKVPDEPLVQAMAEKIHREGGDPFLQDSLPDAVVKFKQGFGRLIRRKTDKGCVICLDKRLFTKPYGKHFFNALPLAPRHFLPEEELIAEMKRFFFKRPSSN</sequence>
<dbReference type="InterPro" id="IPR006554">
    <property type="entry name" value="Helicase-like_DEXD_c2"/>
</dbReference>
<comment type="catalytic activity">
    <reaction evidence="16">
        <text>ATP + H2O = ADP + phosphate + H(+)</text>
        <dbReference type="Rhea" id="RHEA:13065"/>
        <dbReference type="ChEBI" id="CHEBI:15377"/>
        <dbReference type="ChEBI" id="CHEBI:15378"/>
        <dbReference type="ChEBI" id="CHEBI:30616"/>
        <dbReference type="ChEBI" id="CHEBI:43474"/>
        <dbReference type="ChEBI" id="CHEBI:456216"/>
        <dbReference type="EC" id="5.6.2.3"/>
    </reaction>
</comment>
<dbReference type="RefSeq" id="WP_098038715.1">
    <property type="nucleotide sequence ID" value="NZ_CWGJ01000025.1"/>
</dbReference>
<keyword evidence="5" id="KW-0227">DNA damage</keyword>
<dbReference type="InterPro" id="IPR011545">
    <property type="entry name" value="DEAD/DEAH_box_helicase_dom"/>
</dbReference>
<organism evidence="18 19">
    <name type="scientific">Estrella lausannensis</name>
    <dbReference type="NCBI Taxonomy" id="483423"/>
    <lineage>
        <taxon>Bacteria</taxon>
        <taxon>Pseudomonadati</taxon>
        <taxon>Chlamydiota</taxon>
        <taxon>Chlamydiia</taxon>
        <taxon>Parachlamydiales</taxon>
        <taxon>Candidatus Criblamydiaceae</taxon>
        <taxon>Estrella</taxon>
    </lineage>
</organism>
<protein>
    <recommendedName>
        <fullName evidence="15">DNA 5'-3' helicase</fullName>
        <ecNumber evidence="15">5.6.2.3</ecNumber>
    </recommendedName>
</protein>
<keyword evidence="4" id="KW-0547">Nucleotide-binding</keyword>